<dbReference type="Proteomes" id="UP000663802">
    <property type="component" value="Unassembled WGS sequence"/>
</dbReference>
<feature type="transmembrane region" description="Helical" evidence="12">
    <location>
        <begin position="267"/>
        <end position="290"/>
    </location>
</feature>
<dbReference type="InterPro" id="IPR011297">
    <property type="entry name" value="PTS_IIABC_b_glu"/>
</dbReference>
<feature type="transmembrane region" description="Helical" evidence="12">
    <location>
        <begin position="96"/>
        <end position="121"/>
    </location>
</feature>
<keyword evidence="5" id="KW-0808">Transferase</keyword>
<dbReference type="InterPro" id="IPR013013">
    <property type="entry name" value="PTS_EIIC_1"/>
</dbReference>
<evidence type="ECO:0000256" key="4">
    <source>
        <dbReference type="ARBA" id="ARBA00022597"/>
    </source>
</evidence>
<dbReference type="InterPro" id="IPR003352">
    <property type="entry name" value="PTS_EIIC"/>
</dbReference>
<evidence type="ECO:0000259" key="13">
    <source>
        <dbReference type="PROSITE" id="PS51093"/>
    </source>
</evidence>
<dbReference type="RefSeq" id="WP_206867949.1">
    <property type="nucleotide sequence ID" value="NZ_BMBA01000001.1"/>
</dbReference>
<protein>
    <submittedName>
        <fullName evidence="16">PTS beta-glucoside transporter subunit EIIBCA</fullName>
    </submittedName>
</protein>
<dbReference type="EMBL" id="BMBA01000001">
    <property type="protein sequence ID" value="GFZ29952.1"/>
    <property type="molecule type" value="Genomic_DNA"/>
</dbReference>
<feature type="transmembrane region" description="Helical" evidence="12">
    <location>
        <begin position="421"/>
        <end position="443"/>
    </location>
</feature>
<evidence type="ECO:0000259" key="15">
    <source>
        <dbReference type="PROSITE" id="PS51103"/>
    </source>
</evidence>
<keyword evidence="10 12" id="KW-0472">Membrane</keyword>
<keyword evidence="7 12" id="KW-0812">Transmembrane</keyword>
<accession>A0ABQ1E5D2</accession>
<feature type="transmembrane region" description="Helical" evidence="12">
    <location>
        <begin position="376"/>
        <end position="401"/>
    </location>
</feature>
<evidence type="ECO:0000256" key="3">
    <source>
        <dbReference type="ARBA" id="ARBA00022475"/>
    </source>
</evidence>
<dbReference type="InterPro" id="IPR011055">
    <property type="entry name" value="Dup_hybrid_motif"/>
</dbReference>
<evidence type="ECO:0000256" key="6">
    <source>
        <dbReference type="ARBA" id="ARBA00022683"/>
    </source>
</evidence>
<dbReference type="SUPFAM" id="SSF55604">
    <property type="entry name" value="Glucose permease domain IIB"/>
    <property type="match status" value="1"/>
</dbReference>
<evidence type="ECO:0000256" key="11">
    <source>
        <dbReference type="PROSITE-ProRule" id="PRU00421"/>
    </source>
</evidence>
<evidence type="ECO:0000313" key="16">
    <source>
        <dbReference type="EMBL" id="GFZ29952.1"/>
    </source>
</evidence>
<feature type="transmembrane region" description="Helical" evidence="12">
    <location>
        <begin position="172"/>
        <end position="191"/>
    </location>
</feature>
<keyword evidence="2" id="KW-0813">Transport</keyword>
<dbReference type="Gene3D" id="3.30.1360.60">
    <property type="entry name" value="Glucose permease domain IIB"/>
    <property type="match status" value="1"/>
</dbReference>
<keyword evidence="4" id="KW-0762">Sugar transport</keyword>
<keyword evidence="8" id="KW-0418">Kinase</keyword>
<dbReference type="Gene3D" id="2.70.70.10">
    <property type="entry name" value="Glucose Permease (Domain IIA)"/>
    <property type="match status" value="1"/>
</dbReference>
<evidence type="ECO:0000256" key="10">
    <source>
        <dbReference type="ARBA" id="ARBA00023136"/>
    </source>
</evidence>
<dbReference type="InterPro" id="IPR018113">
    <property type="entry name" value="PTrfase_EIIB_Cys"/>
</dbReference>
<reference evidence="16 17" key="1">
    <citation type="journal article" date="2021" name="Int. J. Syst. Evol. Microbiol.">
        <title>Clostridium zeae sp. nov., isolated from corn silage.</title>
        <authorList>
            <person name="Kobayashi H."/>
            <person name="Tanizawa Y."/>
            <person name="Yagura M."/>
            <person name="Sakamoto M."/>
            <person name="Ohkuma M."/>
            <person name="Tohno M."/>
        </authorList>
    </citation>
    <scope>NUCLEOTIDE SEQUENCE [LARGE SCALE GENOMIC DNA]</scope>
    <source>
        <strain evidence="16 17">CSC2</strain>
    </source>
</reference>
<dbReference type="PROSITE" id="PS01035">
    <property type="entry name" value="PTS_EIIB_TYPE_1_CYS"/>
    <property type="match status" value="1"/>
</dbReference>
<evidence type="ECO:0000256" key="9">
    <source>
        <dbReference type="ARBA" id="ARBA00022989"/>
    </source>
</evidence>
<feature type="domain" description="PTS EIIA type-1" evidence="13">
    <location>
        <begin position="497"/>
        <end position="601"/>
    </location>
</feature>
<evidence type="ECO:0000256" key="7">
    <source>
        <dbReference type="ARBA" id="ARBA00022692"/>
    </source>
</evidence>
<feature type="transmembrane region" description="Helical" evidence="12">
    <location>
        <begin position="203"/>
        <end position="223"/>
    </location>
</feature>
<dbReference type="PANTHER" id="PTHR30175:SF1">
    <property type="entry name" value="PTS SYSTEM ARBUTIN-, CELLOBIOSE-, AND SALICIN-SPECIFIC EIIBC COMPONENT-RELATED"/>
    <property type="match status" value="1"/>
</dbReference>
<proteinExistence type="predicted"/>
<comment type="subcellular location">
    <subcellularLocation>
        <location evidence="1">Cell membrane</location>
        <topology evidence="1">Multi-pass membrane protein</topology>
    </subcellularLocation>
</comment>
<dbReference type="PROSITE" id="PS51098">
    <property type="entry name" value="PTS_EIIB_TYPE_1"/>
    <property type="match status" value="1"/>
</dbReference>
<organism evidence="16 17">
    <name type="scientific">Clostridium zeae</name>
    <dbReference type="NCBI Taxonomy" id="2759022"/>
    <lineage>
        <taxon>Bacteria</taxon>
        <taxon>Bacillati</taxon>
        <taxon>Bacillota</taxon>
        <taxon>Clostridia</taxon>
        <taxon>Eubacteriales</taxon>
        <taxon>Clostridiaceae</taxon>
        <taxon>Clostridium</taxon>
    </lineage>
</organism>
<dbReference type="SUPFAM" id="SSF51261">
    <property type="entry name" value="Duplicated hybrid motif"/>
    <property type="match status" value="1"/>
</dbReference>
<sequence length="629" mass="67852">MDYKQTATDILKLVGGENNVSHLEHCSTRLRFTLADDSKVNTEELNKVRGVLGVVMAAQCQVIIGNNVIEVYDELVKLGKFGGQGSSIVPKGKKKIGAVVLDFIVSVFQPLIPAIAGAGILKSLLLLLNMFKLIDKTGQTYLILSYIGDAVFYFLPIMVAITTATKLNVNKLVAVAAMGTLLFPNMTTLLGKGASFLSLPITNVAYASQVFPAILGILFYAYMERLFTKISPKPIRIFFVPMMSLLLTVPMTLLLLGPIGFKVGTVLTAVILFIFNKFGWIAVGLVAAILPFMIATGMHKALVPYAISSITGMGKELLYLPASLAHNISESGASFAVAIRTKDSELKSTAVSAGISALFGITEPALYGVTLQRKRVLASVVISSLIGGLFVGIFGVAAFVAVGPGLASMPMYIDENNSKNLIFAIAGFAVSFVSSFVITFISWKEDKNEADDSNVSEVKVDNKRTFQNANSNENISSTINIKQPIMGEVVSLTEVKDDVFSKKILGEGIAIDPTEGNLYAPCDGEVVMLFDTKHTLALRADNGAEVLLHIGIDTVQLNGKFFEPKVKVGDRVSTGDLLMKFELKEIKSAGYDTVIPVIITNSDKYLVDKDLDSKEKNENTILKVSKLEV</sequence>
<evidence type="ECO:0000256" key="5">
    <source>
        <dbReference type="ARBA" id="ARBA00022679"/>
    </source>
</evidence>
<dbReference type="NCBIfam" id="TIGR00830">
    <property type="entry name" value="PTBA"/>
    <property type="match status" value="1"/>
</dbReference>
<keyword evidence="3" id="KW-1003">Cell membrane</keyword>
<feature type="active site" description="Phosphocysteine intermediate; for EIIB activity" evidence="11">
    <location>
        <position position="26"/>
    </location>
</feature>
<dbReference type="PROSITE" id="PS00371">
    <property type="entry name" value="PTS_EIIA_TYPE_1_HIS"/>
    <property type="match status" value="1"/>
</dbReference>
<dbReference type="NCBIfam" id="TIGR01995">
    <property type="entry name" value="PTS-II-ABC-beta"/>
    <property type="match status" value="1"/>
</dbReference>
<feature type="domain" description="PTS EIIB type-1" evidence="14">
    <location>
        <begin position="4"/>
        <end position="85"/>
    </location>
</feature>
<dbReference type="InterPro" id="IPR001996">
    <property type="entry name" value="PTS_IIB_1"/>
</dbReference>
<name>A0ABQ1E5D2_9CLOT</name>
<dbReference type="Pfam" id="PF00358">
    <property type="entry name" value="PTS_EIIA_1"/>
    <property type="match status" value="1"/>
</dbReference>
<keyword evidence="6" id="KW-0598">Phosphotransferase system</keyword>
<evidence type="ECO:0000259" key="14">
    <source>
        <dbReference type="PROSITE" id="PS51098"/>
    </source>
</evidence>
<feature type="transmembrane region" description="Helical" evidence="12">
    <location>
        <begin position="141"/>
        <end position="160"/>
    </location>
</feature>
<dbReference type="InterPro" id="IPR036878">
    <property type="entry name" value="Glu_permease_IIB"/>
</dbReference>
<evidence type="ECO:0000313" key="17">
    <source>
        <dbReference type="Proteomes" id="UP000663802"/>
    </source>
</evidence>
<keyword evidence="9 12" id="KW-1133">Transmembrane helix</keyword>
<evidence type="ECO:0000256" key="8">
    <source>
        <dbReference type="ARBA" id="ARBA00022777"/>
    </source>
</evidence>
<feature type="transmembrane region" description="Helical" evidence="12">
    <location>
        <begin position="235"/>
        <end position="261"/>
    </location>
</feature>
<evidence type="ECO:0000256" key="2">
    <source>
        <dbReference type="ARBA" id="ARBA00022448"/>
    </source>
</evidence>
<dbReference type="PROSITE" id="PS51093">
    <property type="entry name" value="PTS_EIIA_TYPE_1"/>
    <property type="match status" value="1"/>
</dbReference>
<evidence type="ECO:0000256" key="12">
    <source>
        <dbReference type="SAM" id="Phobius"/>
    </source>
</evidence>
<evidence type="ECO:0000256" key="1">
    <source>
        <dbReference type="ARBA" id="ARBA00004651"/>
    </source>
</evidence>
<dbReference type="CDD" id="cd00212">
    <property type="entry name" value="PTS_IIB_glc"/>
    <property type="match status" value="1"/>
</dbReference>
<dbReference type="Pfam" id="PF02378">
    <property type="entry name" value="PTS_EIIC"/>
    <property type="match status" value="1"/>
</dbReference>
<keyword evidence="17" id="KW-1185">Reference proteome</keyword>
<dbReference type="InterPro" id="IPR001127">
    <property type="entry name" value="PTS_EIIA_1_perm"/>
</dbReference>
<gene>
    <name evidence="16" type="primary">bglF</name>
    <name evidence="16" type="ORF">CSC2_04780</name>
</gene>
<comment type="caution">
    <text evidence="16">The sequence shown here is derived from an EMBL/GenBank/DDBJ whole genome shotgun (WGS) entry which is preliminary data.</text>
</comment>
<dbReference type="PANTHER" id="PTHR30175">
    <property type="entry name" value="PHOSPHOTRANSFERASE SYSTEM TRANSPORT PROTEIN"/>
    <property type="match status" value="1"/>
</dbReference>
<dbReference type="Pfam" id="PF00367">
    <property type="entry name" value="PTS_EIIB"/>
    <property type="match status" value="1"/>
</dbReference>
<dbReference type="PROSITE" id="PS51103">
    <property type="entry name" value="PTS_EIIC_TYPE_1"/>
    <property type="match status" value="1"/>
</dbReference>
<feature type="domain" description="PTS EIIC type-1" evidence="15">
    <location>
        <begin position="102"/>
        <end position="454"/>
    </location>
</feature>
<dbReference type="InterPro" id="IPR050558">
    <property type="entry name" value="PTS_Sugar-Specific_Components"/>
</dbReference>